<sequence>MPRAPQETEDRLTIENSVGTGSVHLASTAAFEQQHSSKVSEWKHPEPVIRKSDLALVQRCSIFTPKLPQVKTSATDPGCGQCSNTSRASPIYCLAPALLFSLAIPLWKYTK</sequence>
<keyword evidence="2" id="KW-1185">Reference proteome</keyword>
<gene>
    <name evidence="1" type="ORF">DGAL_LOCUS13752</name>
</gene>
<protein>
    <submittedName>
        <fullName evidence="1">Uncharacterized protein</fullName>
    </submittedName>
</protein>
<dbReference type="OrthoDB" id="75502at2759"/>
<evidence type="ECO:0000313" key="2">
    <source>
        <dbReference type="Proteomes" id="UP000789390"/>
    </source>
</evidence>
<dbReference type="AlphaFoldDB" id="A0A8J2RWW7"/>
<comment type="caution">
    <text evidence="1">The sequence shown here is derived from an EMBL/GenBank/DDBJ whole genome shotgun (WGS) entry which is preliminary data.</text>
</comment>
<name>A0A8J2RWW7_9CRUS</name>
<accession>A0A8J2RWW7</accession>
<dbReference type="EMBL" id="CAKKLH010000301">
    <property type="protein sequence ID" value="CAH0110200.1"/>
    <property type="molecule type" value="Genomic_DNA"/>
</dbReference>
<evidence type="ECO:0000313" key="1">
    <source>
        <dbReference type="EMBL" id="CAH0110200.1"/>
    </source>
</evidence>
<dbReference type="Proteomes" id="UP000789390">
    <property type="component" value="Unassembled WGS sequence"/>
</dbReference>
<reference evidence="1" key="1">
    <citation type="submission" date="2021-11" db="EMBL/GenBank/DDBJ databases">
        <authorList>
            <person name="Schell T."/>
        </authorList>
    </citation>
    <scope>NUCLEOTIDE SEQUENCE</scope>
    <source>
        <strain evidence="1">M5</strain>
    </source>
</reference>
<proteinExistence type="predicted"/>
<organism evidence="1 2">
    <name type="scientific">Daphnia galeata</name>
    <dbReference type="NCBI Taxonomy" id="27404"/>
    <lineage>
        <taxon>Eukaryota</taxon>
        <taxon>Metazoa</taxon>
        <taxon>Ecdysozoa</taxon>
        <taxon>Arthropoda</taxon>
        <taxon>Crustacea</taxon>
        <taxon>Branchiopoda</taxon>
        <taxon>Diplostraca</taxon>
        <taxon>Cladocera</taxon>
        <taxon>Anomopoda</taxon>
        <taxon>Daphniidae</taxon>
        <taxon>Daphnia</taxon>
    </lineage>
</organism>